<evidence type="ECO:0000313" key="2">
    <source>
        <dbReference type="WBParaSite" id="SVE_1304900.1"/>
    </source>
</evidence>
<sequence length="190" mass="22387">MCVRDYCYCHFNNFGLEVQELRECYIKSYIIKPPYDLTFTKDSFVAYECGNFNFKCAIGVVKSIINVNDKMWLIIKPLKIKSTILDQFPVNSNERILGKIKENTMFDYYYCLEDFMSEDEATSYRLRSYFVNESRELVIVNVDAIIYKCLIINTPGRKSFCCPIIAPFEHNEYLFFVASNVENFLLNFVI</sequence>
<evidence type="ECO:0000313" key="1">
    <source>
        <dbReference type="Proteomes" id="UP000035680"/>
    </source>
</evidence>
<dbReference type="WBParaSite" id="SVE_1304900.1">
    <property type="protein sequence ID" value="SVE_1304900.1"/>
    <property type="gene ID" value="SVE_1304900"/>
</dbReference>
<accession>A0A0K0FRZ1</accession>
<protein>
    <submittedName>
        <fullName evidence="2">DUF223 domain-containing protein</fullName>
    </submittedName>
</protein>
<reference evidence="2" key="2">
    <citation type="submission" date="2015-08" db="UniProtKB">
        <authorList>
            <consortium name="WormBaseParasite"/>
        </authorList>
    </citation>
    <scope>IDENTIFICATION</scope>
</reference>
<keyword evidence="1" id="KW-1185">Reference proteome</keyword>
<reference evidence="1" key="1">
    <citation type="submission" date="2014-07" db="EMBL/GenBank/DDBJ databases">
        <authorList>
            <person name="Martin A.A"/>
            <person name="De Silva N."/>
        </authorList>
    </citation>
    <scope>NUCLEOTIDE SEQUENCE</scope>
</reference>
<dbReference type="AlphaFoldDB" id="A0A0K0FRZ1"/>
<name>A0A0K0FRZ1_STRVS</name>
<organism evidence="1 2">
    <name type="scientific">Strongyloides venezuelensis</name>
    <name type="common">Threadworm</name>
    <dbReference type="NCBI Taxonomy" id="75913"/>
    <lineage>
        <taxon>Eukaryota</taxon>
        <taxon>Metazoa</taxon>
        <taxon>Ecdysozoa</taxon>
        <taxon>Nematoda</taxon>
        <taxon>Chromadorea</taxon>
        <taxon>Rhabditida</taxon>
        <taxon>Tylenchina</taxon>
        <taxon>Panagrolaimomorpha</taxon>
        <taxon>Strongyloidoidea</taxon>
        <taxon>Strongyloididae</taxon>
        <taxon>Strongyloides</taxon>
    </lineage>
</organism>
<dbReference type="Proteomes" id="UP000035680">
    <property type="component" value="Unassembled WGS sequence"/>
</dbReference>
<proteinExistence type="predicted"/>